<keyword evidence="1" id="KW-0813">Transport</keyword>
<reference evidence="10" key="1">
    <citation type="journal article" date="2015" name="PeerJ">
        <title>First genomic representation of candidate bacterial phylum KSB3 points to enhanced environmental sensing as a trigger of wastewater bulking.</title>
        <authorList>
            <person name="Sekiguchi Y."/>
            <person name="Ohashi A."/>
            <person name="Parks D.H."/>
            <person name="Yamauchi T."/>
            <person name="Tyson G.W."/>
            <person name="Hugenholtz P."/>
        </authorList>
    </citation>
    <scope>NUCLEOTIDE SEQUENCE [LARGE SCALE GENOMIC DNA]</scope>
</reference>
<dbReference type="GO" id="GO:0016887">
    <property type="term" value="F:ATP hydrolysis activity"/>
    <property type="evidence" value="ECO:0007669"/>
    <property type="project" value="InterPro"/>
</dbReference>
<dbReference type="CDD" id="cd03216">
    <property type="entry name" value="ABC_Carb_Monos_I"/>
    <property type="match status" value="1"/>
</dbReference>
<evidence type="ECO:0000259" key="9">
    <source>
        <dbReference type="PROSITE" id="PS50893"/>
    </source>
</evidence>
<proteinExistence type="predicted"/>
<keyword evidence="5" id="KW-0547">Nucleotide-binding</keyword>
<dbReference type="SUPFAM" id="SSF52540">
    <property type="entry name" value="P-loop containing nucleoside triphosphate hydrolases"/>
    <property type="match status" value="2"/>
</dbReference>
<dbReference type="CDD" id="cd03215">
    <property type="entry name" value="ABC_Carb_Monos_II"/>
    <property type="match status" value="1"/>
</dbReference>
<evidence type="ECO:0000256" key="8">
    <source>
        <dbReference type="ARBA" id="ARBA00023136"/>
    </source>
</evidence>
<dbReference type="eggNOG" id="COG1129">
    <property type="taxonomic scope" value="Bacteria"/>
</dbReference>
<dbReference type="EMBL" id="DF820463">
    <property type="protein sequence ID" value="GAK55164.1"/>
    <property type="molecule type" value="Genomic_DNA"/>
</dbReference>
<dbReference type="Pfam" id="PF00005">
    <property type="entry name" value="ABC_tran"/>
    <property type="match status" value="2"/>
</dbReference>
<evidence type="ECO:0000256" key="2">
    <source>
        <dbReference type="ARBA" id="ARBA00022475"/>
    </source>
</evidence>
<evidence type="ECO:0000313" key="11">
    <source>
        <dbReference type="Proteomes" id="UP000030661"/>
    </source>
</evidence>
<evidence type="ECO:0000256" key="4">
    <source>
        <dbReference type="ARBA" id="ARBA00022737"/>
    </source>
</evidence>
<evidence type="ECO:0000256" key="7">
    <source>
        <dbReference type="ARBA" id="ARBA00022967"/>
    </source>
</evidence>
<feature type="domain" description="ABC transporter" evidence="9">
    <location>
        <begin position="6"/>
        <end position="242"/>
    </location>
</feature>
<sequence>MAEELLVARNISKSYAGVRALDRVNLTIGRGEIHCLVGENGSGKSTLIKALAGVIPIDEGELLIHGRAYKHFHAIDAIHEGIQVIYQDLSLFPRLTVAENISVNQMVEKGRKFVNWKEMKRIAQQELARIGVPLDPEELVEDLSMANKQIVAIVRALTQDAKLIIMDEPTTALTKSEIDSLFSVIMDCKARGISTVFVSHKLNEVLEISENITILRDGKKVGDYRTDELDTEKLTFYMTGKKIDHSRFLYHNQHQQPTPVLALKDLSKIDHYEQISFTLTAGEILGITGLLGSGRTELALSIFGLNPPDSGEIWVQGRPVTITSPRQAVNLGIGFLPEDRHIQGLFLQQTIENNISATILNKLLNPFKLISSGKKSQTATRWATELHIKTPTLEMFAENLSGGNQQRVVVAKWLATHPTIFILDSPTVGIDIASKAEIHAMIHDLAARGMGIIIISDEVPEVLYNCNRVLVMKAGKIIGEFETQKTTEEELFALVGRKEISVMS</sequence>
<dbReference type="PANTHER" id="PTHR43790:SF1">
    <property type="entry name" value="XYLOSE IMPORT ATP-BINDING PROTEIN XYLG"/>
    <property type="match status" value="1"/>
</dbReference>
<dbReference type="InterPro" id="IPR017871">
    <property type="entry name" value="ABC_transporter-like_CS"/>
</dbReference>
<dbReference type="HOGENOM" id="CLU_000604_92_3_0"/>
<feature type="domain" description="ABC transporter" evidence="9">
    <location>
        <begin position="255"/>
        <end position="499"/>
    </location>
</feature>
<dbReference type="InterPro" id="IPR027417">
    <property type="entry name" value="P-loop_NTPase"/>
</dbReference>
<evidence type="ECO:0000256" key="6">
    <source>
        <dbReference type="ARBA" id="ARBA00022840"/>
    </source>
</evidence>
<protein>
    <recommendedName>
        <fullName evidence="9">ABC transporter domain-containing protein</fullName>
    </recommendedName>
</protein>
<keyword evidence="3" id="KW-0762">Sugar transport</keyword>
<evidence type="ECO:0000256" key="1">
    <source>
        <dbReference type="ARBA" id="ARBA00022448"/>
    </source>
</evidence>
<dbReference type="STRING" id="1499967.U27_01996"/>
<organism evidence="10">
    <name type="scientific">Vecturithrix granuli</name>
    <dbReference type="NCBI Taxonomy" id="1499967"/>
    <lineage>
        <taxon>Bacteria</taxon>
        <taxon>Candidatus Moduliflexota</taxon>
        <taxon>Candidatus Vecturitrichia</taxon>
        <taxon>Candidatus Vecturitrichales</taxon>
        <taxon>Candidatus Vecturitrichaceae</taxon>
        <taxon>Candidatus Vecturithrix</taxon>
    </lineage>
</organism>
<dbReference type="PROSITE" id="PS50893">
    <property type="entry name" value="ABC_TRANSPORTER_2"/>
    <property type="match status" value="2"/>
</dbReference>
<keyword evidence="7" id="KW-1278">Translocase</keyword>
<accession>A0A0S6W9P7</accession>
<dbReference type="AlphaFoldDB" id="A0A0S6W9P7"/>
<dbReference type="GO" id="GO:0005524">
    <property type="term" value="F:ATP binding"/>
    <property type="evidence" value="ECO:0007669"/>
    <property type="project" value="UniProtKB-KW"/>
</dbReference>
<dbReference type="SMART" id="SM00382">
    <property type="entry name" value="AAA"/>
    <property type="match status" value="2"/>
</dbReference>
<name>A0A0S6W9P7_VECG1</name>
<dbReference type="InterPro" id="IPR050107">
    <property type="entry name" value="ABC_carbohydrate_import_ATPase"/>
</dbReference>
<keyword evidence="8" id="KW-0472">Membrane</keyword>
<keyword evidence="6" id="KW-0067">ATP-binding</keyword>
<evidence type="ECO:0000256" key="3">
    <source>
        <dbReference type="ARBA" id="ARBA00022597"/>
    </source>
</evidence>
<keyword evidence="4" id="KW-0677">Repeat</keyword>
<dbReference type="Proteomes" id="UP000030661">
    <property type="component" value="Unassembled WGS sequence"/>
</dbReference>
<evidence type="ECO:0000256" key="5">
    <source>
        <dbReference type="ARBA" id="ARBA00022741"/>
    </source>
</evidence>
<dbReference type="InterPro" id="IPR003439">
    <property type="entry name" value="ABC_transporter-like_ATP-bd"/>
</dbReference>
<dbReference type="Gene3D" id="3.40.50.300">
    <property type="entry name" value="P-loop containing nucleotide triphosphate hydrolases"/>
    <property type="match status" value="2"/>
</dbReference>
<gene>
    <name evidence="10" type="ORF">U27_01996</name>
</gene>
<dbReference type="InterPro" id="IPR003593">
    <property type="entry name" value="AAA+_ATPase"/>
</dbReference>
<keyword evidence="2" id="KW-1003">Cell membrane</keyword>
<dbReference type="PANTHER" id="PTHR43790">
    <property type="entry name" value="CARBOHYDRATE TRANSPORT ATP-BINDING PROTEIN MG119-RELATED"/>
    <property type="match status" value="1"/>
</dbReference>
<dbReference type="PROSITE" id="PS00211">
    <property type="entry name" value="ABC_TRANSPORTER_1"/>
    <property type="match status" value="1"/>
</dbReference>
<keyword evidence="11" id="KW-1185">Reference proteome</keyword>
<evidence type="ECO:0000313" key="10">
    <source>
        <dbReference type="EMBL" id="GAK55164.1"/>
    </source>
</evidence>